<dbReference type="VEuPathDB" id="FungiDB:CD36_10700"/>
<keyword evidence="5" id="KW-1185">Reference proteome</keyword>
<dbReference type="RefSeq" id="XP_002417712.1">
    <property type="nucleotide sequence ID" value="XM_002417667.1"/>
</dbReference>
<dbReference type="KEGG" id="cdu:CD36_10700"/>
<dbReference type="eggNOG" id="ENOG502RQF9">
    <property type="taxonomic scope" value="Eukaryota"/>
</dbReference>
<feature type="coiled-coil region" evidence="1">
    <location>
        <begin position="93"/>
        <end position="120"/>
    </location>
</feature>
<sequence>MALKKNINTKSTNNKINKLSSSSSSSSSSSKIKKTTNTTSSKLKSKSKSKSKSTKIKIDKLNNDISQFTEVQSLLATNDNKQPPKKTRALDSIKEDLQKDEELKKKNKLAERDLNKQLELLTEMGL</sequence>
<proteinExistence type="predicted"/>
<feature type="compositionally biased region" description="Basic residues" evidence="2">
    <location>
        <begin position="43"/>
        <end position="55"/>
    </location>
</feature>
<name>B9W9E2_CANDC</name>
<dbReference type="Proteomes" id="UP000002605">
    <property type="component" value="Chromosome 1"/>
</dbReference>
<evidence type="ECO:0000256" key="1">
    <source>
        <dbReference type="SAM" id="Coils"/>
    </source>
</evidence>
<dbReference type="AlphaFoldDB" id="B9W9E2"/>
<evidence type="ECO:0000256" key="2">
    <source>
        <dbReference type="SAM" id="MobiDB-lite"/>
    </source>
</evidence>
<evidence type="ECO:0000313" key="3">
    <source>
        <dbReference type="CGD" id="CAL0000171615"/>
    </source>
</evidence>
<feature type="region of interest" description="Disordered" evidence="2">
    <location>
        <begin position="1"/>
        <end position="57"/>
    </location>
</feature>
<dbReference type="HOGENOM" id="CLU_2133160_0_0_1"/>
<organism evidence="4 5">
    <name type="scientific">Candida dubliniensis (strain CD36 / ATCC MYA-646 / CBS 7987 / NCPF 3949 / NRRL Y-17841)</name>
    <name type="common">Yeast</name>
    <dbReference type="NCBI Taxonomy" id="573826"/>
    <lineage>
        <taxon>Eukaryota</taxon>
        <taxon>Fungi</taxon>
        <taxon>Dikarya</taxon>
        <taxon>Ascomycota</taxon>
        <taxon>Saccharomycotina</taxon>
        <taxon>Pichiomycetes</taxon>
        <taxon>Debaryomycetaceae</taxon>
        <taxon>Candida/Lodderomyces clade</taxon>
        <taxon>Candida</taxon>
    </lineage>
</organism>
<dbReference type="OrthoDB" id="4093453at2759"/>
<accession>B9W9E2</accession>
<dbReference type="CGD" id="CAL0000171615">
    <property type="gene designation" value="Cd36_10700"/>
</dbReference>
<dbReference type="GeneID" id="8045260"/>
<evidence type="ECO:0000313" key="5">
    <source>
        <dbReference type="Proteomes" id="UP000002605"/>
    </source>
</evidence>
<evidence type="ECO:0000313" key="4">
    <source>
        <dbReference type="EMBL" id="CAX45424.1"/>
    </source>
</evidence>
<reference evidence="4 5" key="1">
    <citation type="journal article" date="2009" name="Genome Res.">
        <title>Comparative genomics of the fungal pathogens Candida dubliniensis and Candida albicans.</title>
        <authorList>
            <person name="Jackson A.P."/>
            <person name="Gamble J.A."/>
            <person name="Yeomans T."/>
            <person name="Moran G.P."/>
            <person name="Saunders D."/>
            <person name="Harris D."/>
            <person name="Aslett M."/>
            <person name="Barrell J.F."/>
            <person name="Butler G."/>
            <person name="Citiulo F."/>
            <person name="Coleman D.C."/>
            <person name="de Groot P.W.J."/>
            <person name="Goodwin T.J."/>
            <person name="Quail M.A."/>
            <person name="McQuillan J."/>
            <person name="Munro C.A."/>
            <person name="Pain A."/>
            <person name="Poulter R.T."/>
            <person name="Rajandream M.A."/>
            <person name="Renauld H."/>
            <person name="Spiering M.J."/>
            <person name="Tivey A."/>
            <person name="Gow N.A.R."/>
            <person name="Barrell B."/>
            <person name="Sullivan D.J."/>
            <person name="Berriman M."/>
        </authorList>
    </citation>
    <scope>NUCLEOTIDE SEQUENCE [LARGE SCALE GENOMIC DNA]</scope>
    <source>
        <strain evidence="5">CD36 / ATCC MYA-646 / CBS 7987 / NCPF 3949 / NRRL Y-17841</strain>
    </source>
</reference>
<dbReference type="EMBL" id="FM992688">
    <property type="protein sequence ID" value="CAX45424.1"/>
    <property type="molecule type" value="Genomic_DNA"/>
</dbReference>
<feature type="compositionally biased region" description="Low complexity" evidence="2">
    <location>
        <begin position="1"/>
        <end position="42"/>
    </location>
</feature>
<keyword evidence="1" id="KW-0175">Coiled coil</keyword>
<protein>
    <submittedName>
        <fullName evidence="4">Uncharacterized protein</fullName>
    </submittedName>
</protein>
<gene>
    <name evidence="3" type="ordered locus">Cd36_10700</name>
    <name evidence="4" type="ORF">CD36_10700</name>
</gene>